<feature type="compositionally biased region" description="Acidic residues" evidence="1">
    <location>
        <begin position="84"/>
        <end position="94"/>
    </location>
</feature>
<dbReference type="AlphaFoldDB" id="F8PGD4"/>
<protein>
    <submittedName>
        <fullName evidence="2">Uncharacterized protein</fullName>
    </submittedName>
</protein>
<keyword evidence="3" id="KW-1185">Reference proteome</keyword>
<evidence type="ECO:0000313" key="3">
    <source>
        <dbReference type="Proteomes" id="UP000008063"/>
    </source>
</evidence>
<organism evidence="3">
    <name type="scientific">Serpula lacrymans var. lacrymans (strain S7.3)</name>
    <name type="common">Dry rot fungus</name>
    <dbReference type="NCBI Taxonomy" id="936435"/>
    <lineage>
        <taxon>Eukaryota</taxon>
        <taxon>Fungi</taxon>
        <taxon>Dikarya</taxon>
        <taxon>Basidiomycota</taxon>
        <taxon>Agaricomycotina</taxon>
        <taxon>Agaricomycetes</taxon>
        <taxon>Agaricomycetidae</taxon>
        <taxon>Boletales</taxon>
        <taxon>Coniophorineae</taxon>
        <taxon>Serpulaceae</taxon>
        <taxon>Serpula</taxon>
    </lineage>
</organism>
<dbReference type="HOGENOM" id="CLU_953629_0_0_1"/>
<dbReference type="InParanoid" id="F8PGD4"/>
<dbReference type="EMBL" id="GL945474">
    <property type="protein sequence ID" value="EGO04841.1"/>
    <property type="molecule type" value="Genomic_DNA"/>
</dbReference>
<feature type="region of interest" description="Disordered" evidence="1">
    <location>
        <begin position="76"/>
        <end position="115"/>
    </location>
</feature>
<dbReference type="Proteomes" id="UP000008063">
    <property type="component" value="Unassembled WGS sequence"/>
</dbReference>
<accession>F8PGD4</accession>
<gene>
    <name evidence="2" type="ORF">SERLA73DRAFT_149195</name>
</gene>
<name>F8PGD4_SERL3</name>
<evidence type="ECO:0000256" key="1">
    <source>
        <dbReference type="SAM" id="MobiDB-lite"/>
    </source>
</evidence>
<sequence length="362" mass="41075">MNQTHRHTLPLYFHSRASVFYTQTEHLTLSLQSLYQLSVTFRFKPSLHPVASKGKGKEKAAIRRVLPKVGMVALRSKSTHKEQEEIEGLDEILSDDEHGADIQNQPRPSKPGEKRQTIAFQESTTRPVPFKPMPNLILAPSISGQQSVGVKEVDKVSPRHASITHKSQRRFLAGLCTKEEYLKLVDAVYQLSKDRPGPGSQSNSQPEDYLDYWPSWASWGYVHSMIPLEIHQGNGTQNLLRWLHVQPYLHHPGSQDSHTGIRGHTAMALICLAVEMLLWDLLQFVDEDNNLTWSYIEFAMVGKTILPFCRDMTTAIQNSLESAFPDKARPLLRMVTRAMQMDGEPRNIAHRTRSGNSPVKRL</sequence>
<reference evidence="3" key="1">
    <citation type="journal article" date="2011" name="Science">
        <title>The plant cell wall-decomposing machinery underlies the functional diversity of forest fungi.</title>
        <authorList>
            <person name="Eastwood D.C."/>
            <person name="Floudas D."/>
            <person name="Binder M."/>
            <person name="Majcherczyk A."/>
            <person name="Schneider P."/>
            <person name="Aerts A."/>
            <person name="Asiegbu F.O."/>
            <person name="Baker S.E."/>
            <person name="Barry K."/>
            <person name="Bendiksby M."/>
            <person name="Blumentritt M."/>
            <person name="Coutinho P.M."/>
            <person name="Cullen D."/>
            <person name="de Vries R.P."/>
            <person name="Gathman A."/>
            <person name="Goodell B."/>
            <person name="Henrissat B."/>
            <person name="Ihrmark K."/>
            <person name="Kauserud H."/>
            <person name="Kohler A."/>
            <person name="LaButti K."/>
            <person name="Lapidus A."/>
            <person name="Lavin J.L."/>
            <person name="Lee Y.-H."/>
            <person name="Lindquist E."/>
            <person name="Lilly W."/>
            <person name="Lucas S."/>
            <person name="Morin E."/>
            <person name="Murat C."/>
            <person name="Oguiza J.A."/>
            <person name="Park J."/>
            <person name="Pisabarro A.G."/>
            <person name="Riley R."/>
            <person name="Rosling A."/>
            <person name="Salamov A."/>
            <person name="Schmidt O."/>
            <person name="Schmutz J."/>
            <person name="Skrede I."/>
            <person name="Stenlid J."/>
            <person name="Wiebenga A."/>
            <person name="Xie X."/>
            <person name="Kuees U."/>
            <person name="Hibbett D.S."/>
            <person name="Hoffmeister D."/>
            <person name="Hoegberg N."/>
            <person name="Martin F."/>
            <person name="Grigoriev I.V."/>
            <person name="Watkinson S.C."/>
        </authorList>
    </citation>
    <scope>NUCLEOTIDE SEQUENCE [LARGE SCALE GENOMIC DNA]</scope>
    <source>
        <strain evidence="3">strain S7.3</strain>
    </source>
</reference>
<proteinExistence type="predicted"/>
<evidence type="ECO:0000313" key="2">
    <source>
        <dbReference type="EMBL" id="EGO04841.1"/>
    </source>
</evidence>